<dbReference type="SUPFAM" id="SSF55073">
    <property type="entry name" value="Nucleotide cyclase"/>
    <property type="match status" value="1"/>
</dbReference>
<dbReference type="PANTHER" id="PTHR45138">
    <property type="entry name" value="REGULATORY COMPONENTS OF SENSORY TRANSDUCTION SYSTEM"/>
    <property type="match status" value="1"/>
</dbReference>
<sequence>MRPQGRRHRAGGGRPAVSGNLALRRYSWLKLGGEEFAVLLPQTGLYAALDVAERMRKVIAEALPSPESGMPVPVSVSIGVSTMRSSDDTIDALLNRADRALYQAKNSGRNQVRFATNE</sequence>
<dbReference type="EMBL" id="WLYX01000001">
    <property type="protein sequence ID" value="MTD32367.1"/>
    <property type="molecule type" value="Genomic_DNA"/>
</dbReference>
<name>A0A844GBS9_9NEIS</name>
<evidence type="ECO:0000256" key="2">
    <source>
        <dbReference type="ARBA" id="ARBA00034247"/>
    </source>
</evidence>
<dbReference type="AlphaFoldDB" id="A0A844GBS9"/>
<dbReference type="Proteomes" id="UP000446658">
    <property type="component" value="Unassembled WGS sequence"/>
</dbReference>
<comment type="caution">
    <text evidence="4">The sequence shown here is derived from an EMBL/GenBank/DDBJ whole genome shotgun (WGS) entry which is preliminary data.</text>
</comment>
<dbReference type="CDD" id="cd01949">
    <property type="entry name" value="GGDEF"/>
    <property type="match status" value="1"/>
</dbReference>
<dbReference type="Gene3D" id="3.30.70.270">
    <property type="match status" value="1"/>
</dbReference>
<dbReference type="GO" id="GO:0005886">
    <property type="term" value="C:plasma membrane"/>
    <property type="evidence" value="ECO:0007669"/>
    <property type="project" value="TreeGrafter"/>
</dbReference>
<accession>A0A844GBS9</accession>
<comment type="catalytic activity">
    <reaction evidence="2">
        <text>2 GTP = 3',3'-c-di-GMP + 2 diphosphate</text>
        <dbReference type="Rhea" id="RHEA:24898"/>
        <dbReference type="ChEBI" id="CHEBI:33019"/>
        <dbReference type="ChEBI" id="CHEBI:37565"/>
        <dbReference type="ChEBI" id="CHEBI:58805"/>
        <dbReference type="EC" id="2.7.7.65"/>
    </reaction>
</comment>
<evidence type="ECO:0000313" key="5">
    <source>
        <dbReference type="Proteomes" id="UP000446658"/>
    </source>
</evidence>
<dbReference type="SMART" id="SM00267">
    <property type="entry name" value="GGDEF"/>
    <property type="match status" value="1"/>
</dbReference>
<dbReference type="InterPro" id="IPR050469">
    <property type="entry name" value="Diguanylate_Cyclase"/>
</dbReference>
<dbReference type="GO" id="GO:0052621">
    <property type="term" value="F:diguanylate cyclase activity"/>
    <property type="evidence" value="ECO:0007669"/>
    <property type="project" value="UniProtKB-EC"/>
</dbReference>
<evidence type="ECO:0000259" key="3">
    <source>
        <dbReference type="PROSITE" id="PS50887"/>
    </source>
</evidence>
<feature type="domain" description="GGDEF" evidence="3">
    <location>
        <begin position="1"/>
        <end position="117"/>
    </location>
</feature>
<dbReference type="NCBIfam" id="TIGR00254">
    <property type="entry name" value="GGDEF"/>
    <property type="match status" value="1"/>
</dbReference>
<dbReference type="InterPro" id="IPR000160">
    <property type="entry name" value="GGDEF_dom"/>
</dbReference>
<proteinExistence type="predicted"/>
<protein>
    <recommendedName>
        <fullName evidence="1">diguanylate cyclase</fullName>
        <ecNumber evidence="1">2.7.7.65</ecNumber>
    </recommendedName>
</protein>
<organism evidence="4 5">
    <name type="scientific">Paludibacterium denitrificans</name>
    <dbReference type="NCBI Taxonomy" id="2675226"/>
    <lineage>
        <taxon>Bacteria</taxon>
        <taxon>Pseudomonadati</taxon>
        <taxon>Pseudomonadota</taxon>
        <taxon>Betaproteobacteria</taxon>
        <taxon>Neisseriales</taxon>
        <taxon>Chromobacteriaceae</taxon>
        <taxon>Paludibacterium</taxon>
    </lineage>
</organism>
<reference evidence="4 5" key="1">
    <citation type="submission" date="2019-11" db="EMBL/GenBank/DDBJ databases">
        <title>Draft genome sequence of Paludibacterium sp. dN18-1.</title>
        <authorList>
            <person name="Im W.-T."/>
        </authorList>
    </citation>
    <scope>NUCLEOTIDE SEQUENCE [LARGE SCALE GENOMIC DNA]</scope>
    <source>
        <strain evidence="5">dN 18-1</strain>
    </source>
</reference>
<gene>
    <name evidence="4" type="ORF">GKE73_00835</name>
</gene>
<dbReference type="PANTHER" id="PTHR45138:SF9">
    <property type="entry name" value="DIGUANYLATE CYCLASE DGCM-RELATED"/>
    <property type="match status" value="1"/>
</dbReference>
<evidence type="ECO:0000313" key="4">
    <source>
        <dbReference type="EMBL" id="MTD32367.1"/>
    </source>
</evidence>
<dbReference type="PROSITE" id="PS50887">
    <property type="entry name" value="GGDEF"/>
    <property type="match status" value="1"/>
</dbReference>
<keyword evidence="5" id="KW-1185">Reference proteome</keyword>
<dbReference type="InterPro" id="IPR043128">
    <property type="entry name" value="Rev_trsase/Diguanyl_cyclase"/>
</dbReference>
<dbReference type="GO" id="GO:1902201">
    <property type="term" value="P:negative regulation of bacterial-type flagellum-dependent cell motility"/>
    <property type="evidence" value="ECO:0007669"/>
    <property type="project" value="TreeGrafter"/>
</dbReference>
<dbReference type="Pfam" id="PF00990">
    <property type="entry name" value="GGDEF"/>
    <property type="match status" value="1"/>
</dbReference>
<dbReference type="InterPro" id="IPR029787">
    <property type="entry name" value="Nucleotide_cyclase"/>
</dbReference>
<dbReference type="GO" id="GO:0043709">
    <property type="term" value="P:cell adhesion involved in single-species biofilm formation"/>
    <property type="evidence" value="ECO:0007669"/>
    <property type="project" value="TreeGrafter"/>
</dbReference>
<dbReference type="EC" id="2.7.7.65" evidence="1"/>
<evidence type="ECO:0000256" key="1">
    <source>
        <dbReference type="ARBA" id="ARBA00012528"/>
    </source>
</evidence>